<sequence>MPIPLGGVEVAVAVPARGRARAAGIRVRAERRRRVRNMVSFPMSWDRAAARWTIAGVRPIAEATVALGHSCDYRA</sequence>
<accession>A0A918QN35</accession>
<name>A0A918QN35_9ACTN</name>
<evidence type="ECO:0000313" key="2">
    <source>
        <dbReference type="Proteomes" id="UP000630936"/>
    </source>
</evidence>
<reference evidence="1" key="2">
    <citation type="submission" date="2020-09" db="EMBL/GenBank/DDBJ databases">
        <authorList>
            <person name="Sun Q."/>
            <person name="Ohkuma M."/>
        </authorList>
    </citation>
    <scope>NUCLEOTIDE SEQUENCE</scope>
    <source>
        <strain evidence="1">JCM 4988</strain>
    </source>
</reference>
<proteinExistence type="predicted"/>
<dbReference type="Proteomes" id="UP000630936">
    <property type="component" value="Unassembled WGS sequence"/>
</dbReference>
<evidence type="ECO:0000313" key="1">
    <source>
        <dbReference type="EMBL" id="GGZ58265.1"/>
    </source>
</evidence>
<dbReference type="EMBL" id="BMWG01000027">
    <property type="protein sequence ID" value="GGZ58265.1"/>
    <property type="molecule type" value="Genomic_DNA"/>
</dbReference>
<keyword evidence="2" id="KW-1185">Reference proteome</keyword>
<protein>
    <submittedName>
        <fullName evidence="1">Uncharacterized protein</fullName>
    </submittedName>
</protein>
<dbReference type="AlphaFoldDB" id="A0A918QN35"/>
<gene>
    <name evidence="1" type="ORF">GCM10010387_60200</name>
</gene>
<comment type="caution">
    <text evidence="1">The sequence shown here is derived from an EMBL/GenBank/DDBJ whole genome shotgun (WGS) entry which is preliminary data.</text>
</comment>
<reference evidence="1" key="1">
    <citation type="journal article" date="2014" name="Int. J. Syst. Evol. Microbiol.">
        <title>Complete genome sequence of Corynebacterium casei LMG S-19264T (=DSM 44701T), isolated from a smear-ripened cheese.</title>
        <authorList>
            <consortium name="US DOE Joint Genome Institute (JGI-PGF)"/>
            <person name="Walter F."/>
            <person name="Albersmeier A."/>
            <person name="Kalinowski J."/>
            <person name="Ruckert C."/>
        </authorList>
    </citation>
    <scope>NUCLEOTIDE SEQUENCE</scope>
    <source>
        <strain evidence="1">JCM 4988</strain>
    </source>
</reference>
<organism evidence="1 2">
    <name type="scientific">Streptomyces inusitatus</name>
    <dbReference type="NCBI Taxonomy" id="68221"/>
    <lineage>
        <taxon>Bacteria</taxon>
        <taxon>Bacillati</taxon>
        <taxon>Actinomycetota</taxon>
        <taxon>Actinomycetes</taxon>
        <taxon>Kitasatosporales</taxon>
        <taxon>Streptomycetaceae</taxon>
        <taxon>Streptomyces</taxon>
    </lineage>
</organism>